<dbReference type="Pfam" id="PF02586">
    <property type="entry name" value="SRAP"/>
    <property type="match status" value="1"/>
</dbReference>
<evidence type="ECO:0000313" key="2">
    <source>
        <dbReference type="Proteomes" id="UP000197361"/>
    </source>
</evidence>
<dbReference type="Gene3D" id="3.90.1680.10">
    <property type="entry name" value="SOS response associated peptidase-like"/>
    <property type="match status" value="1"/>
</dbReference>
<dbReference type="InterPro" id="IPR036590">
    <property type="entry name" value="SRAP-like"/>
</dbReference>
<dbReference type="SUPFAM" id="SSF143081">
    <property type="entry name" value="BB1717-like"/>
    <property type="match status" value="1"/>
</dbReference>
<protein>
    <submittedName>
        <fullName evidence="1">DUF159 family protein</fullName>
    </submittedName>
</protein>
<sequence>MTSLYRLDAPAAAIATAFGADAGADPWSGDYVAPGRPAPVVVSDGRGGARRFLRPKLWGVPPPPRGDRPVTHVRNLQSPFWIGTLRHAELRCLIPATAFSIWSGPEGARRQHWFSVPSLPIFAFAGIHRQDEDWSCFAMLATDPNRPVGRYQPHAMPVILHPDQHAAWLSGEWRDAVALAAPFPDQLMTVSDTPPM</sequence>
<comment type="caution">
    <text evidence="1">The sequence shown here is derived from an EMBL/GenBank/DDBJ whole genome shotgun (WGS) entry which is preliminary data.</text>
</comment>
<keyword evidence="2" id="KW-1185">Reference proteome</keyword>
<dbReference type="OrthoDB" id="9782620at2"/>
<dbReference type="InterPro" id="IPR003738">
    <property type="entry name" value="SRAP"/>
</dbReference>
<reference evidence="1 2" key="1">
    <citation type="journal article" date="2010" name="Int. J. Syst. Evol. Microbiol.">
        <title>Sphingopyxis bauzanensis sp. nov., a psychrophilic bacterium isolated from soil.</title>
        <authorList>
            <person name="Zhang D.C."/>
            <person name="Liu H.C."/>
            <person name="Xin Y.H."/>
            <person name="Zhou Y.G."/>
            <person name="Schinner F."/>
            <person name="Margesin R."/>
        </authorList>
    </citation>
    <scope>NUCLEOTIDE SEQUENCE [LARGE SCALE GENOMIC DNA]</scope>
    <source>
        <strain evidence="1 2">DSM 22271</strain>
    </source>
</reference>
<gene>
    <name evidence="1" type="ORF">CDQ92_16045</name>
</gene>
<dbReference type="GO" id="GO:0106300">
    <property type="term" value="P:protein-DNA covalent cross-linking repair"/>
    <property type="evidence" value="ECO:0007669"/>
    <property type="project" value="InterPro"/>
</dbReference>
<dbReference type="EMBL" id="NISK01000004">
    <property type="protein sequence ID" value="OWQ95003.1"/>
    <property type="molecule type" value="Genomic_DNA"/>
</dbReference>
<dbReference type="RefSeq" id="WP_088443383.1">
    <property type="nucleotide sequence ID" value="NZ_BMMC01000010.1"/>
</dbReference>
<proteinExistence type="predicted"/>
<organism evidence="1 2">
    <name type="scientific">Sphingopyxis bauzanensis</name>
    <dbReference type="NCBI Taxonomy" id="651663"/>
    <lineage>
        <taxon>Bacteria</taxon>
        <taxon>Pseudomonadati</taxon>
        <taxon>Pseudomonadota</taxon>
        <taxon>Alphaproteobacteria</taxon>
        <taxon>Sphingomonadales</taxon>
        <taxon>Sphingomonadaceae</taxon>
        <taxon>Sphingopyxis</taxon>
    </lineage>
</organism>
<dbReference type="AlphaFoldDB" id="A0A246JQB6"/>
<name>A0A246JQB6_9SPHN</name>
<accession>A0A246JQB6</accession>
<evidence type="ECO:0000313" key="1">
    <source>
        <dbReference type="EMBL" id="OWQ95003.1"/>
    </source>
</evidence>
<dbReference type="Proteomes" id="UP000197361">
    <property type="component" value="Unassembled WGS sequence"/>
</dbReference>
<dbReference type="GO" id="GO:0003697">
    <property type="term" value="F:single-stranded DNA binding"/>
    <property type="evidence" value="ECO:0007669"/>
    <property type="project" value="InterPro"/>
</dbReference>